<name>A0AC34QNE4_9BILA</name>
<proteinExistence type="predicted"/>
<organism evidence="1 2">
    <name type="scientific">Panagrolaimus sp. JU765</name>
    <dbReference type="NCBI Taxonomy" id="591449"/>
    <lineage>
        <taxon>Eukaryota</taxon>
        <taxon>Metazoa</taxon>
        <taxon>Ecdysozoa</taxon>
        <taxon>Nematoda</taxon>
        <taxon>Chromadorea</taxon>
        <taxon>Rhabditida</taxon>
        <taxon>Tylenchina</taxon>
        <taxon>Panagrolaimomorpha</taxon>
        <taxon>Panagrolaimoidea</taxon>
        <taxon>Panagrolaimidae</taxon>
        <taxon>Panagrolaimus</taxon>
    </lineage>
</organism>
<evidence type="ECO:0000313" key="1">
    <source>
        <dbReference type="Proteomes" id="UP000887576"/>
    </source>
</evidence>
<reference evidence="2" key="1">
    <citation type="submission" date="2022-11" db="UniProtKB">
        <authorList>
            <consortium name="WormBaseParasite"/>
        </authorList>
    </citation>
    <scope>IDENTIFICATION</scope>
</reference>
<protein>
    <submittedName>
        <fullName evidence="2">Uncharacterized protein</fullName>
    </submittedName>
</protein>
<dbReference type="Proteomes" id="UP000887576">
    <property type="component" value="Unplaced"/>
</dbReference>
<accession>A0AC34QNE4</accession>
<sequence>MQSSTEFLTQIFLASAVIAFFVSQASATALQLPTVPSTDSLEKIMSCSPDQAIEMPCRCCKMDCWYTVAKSATHELGHVPGQAGEEEALATLRLIRSCMIEECSAICPKPRAPFFRIQMKQLESFSIFLQDSKSPQPPQKQRRTAAQNKYPRTKKLPLQKIHRI</sequence>
<dbReference type="WBParaSite" id="JU765_v2.g1796.t1">
    <property type="protein sequence ID" value="JU765_v2.g1796.t1"/>
    <property type="gene ID" value="JU765_v2.g1796"/>
</dbReference>
<evidence type="ECO:0000313" key="2">
    <source>
        <dbReference type="WBParaSite" id="JU765_v2.g1796.t1"/>
    </source>
</evidence>